<evidence type="ECO:0000313" key="3">
    <source>
        <dbReference type="Proteomes" id="UP000185151"/>
    </source>
</evidence>
<dbReference type="RefSeq" id="WP_074294208.1">
    <property type="nucleotide sequence ID" value="NZ_FSRU01000001.1"/>
</dbReference>
<name>A0A1N6GAN1_9BURK</name>
<dbReference type="Proteomes" id="UP000185151">
    <property type="component" value="Unassembled WGS sequence"/>
</dbReference>
<feature type="domain" description="FRG" evidence="1">
    <location>
        <begin position="18"/>
        <end position="121"/>
    </location>
</feature>
<keyword evidence="3" id="KW-1185">Reference proteome</keyword>
<dbReference type="OrthoDB" id="9816036at2"/>
<reference evidence="2 3" key="1">
    <citation type="submission" date="2016-11" db="EMBL/GenBank/DDBJ databases">
        <authorList>
            <person name="Jaros S."/>
            <person name="Januszkiewicz K."/>
            <person name="Wedrychowicz H."/>
        </authorList>
    </citation>
    <scope>NUCLEOTIDE SEQUENCE [LARGE SCALE GENOMIC DNA]</scope>
    <source>
        <strain evidence="2 3">GAS95</strain>
    </source>
</reference>
<dbReference type="Pfam" id="PF08867">
    <property type="entry name" value="FRG"/>
    <property type="match status" value="1"/>
</dbReference>
<accession>A0A1N6GAN1</accession>
<evidence type="ECO:0000259" key="1">
    <source>
        <dbReference type="SMART" id="SM00901"/>
    </source>
</evidence>
<dbReference type="EMBL" id="FSRU01000001">
    <property type="protein sequence ID" value="SIO04583.1"/>
    <property type="molecule type" value="Genomic_DNA"/>
</dbReference>
<gene>
    <name evidence="2" type="ORF">SAMN05444165_0657</name>
</gene>
<organism evidence="2 3">
    <name type="scientific">Paraburkholderia phenazinium</name>
    <dbReference type="NCBI Taxonomy" id="60549"/>
    <lineage>
        <taxon>Bacteria</taxon>
        <taxon>Pseudomonadati</taxon>
        <taxon>Pseudomonadota</taxon>
        <taxon>Betaproteobacteria</taxon>
        <taxon>Burkholderiales</taxon>
        <taxon>Burkholderiaceae</taxon>
        <taxon>Paraburkholderia</taxon>
    </lineage>
</organism>
<dbReference type="AlphaFoldDB" id="A0A1N6GAN1"/>
<dbReference type="SMART" id="SM00901">
    <property type="entry name" value="FRG"/>
    <property type="match status" value="1"/>
</dbReference>
<sequence length="261" mass="29624">MQTTVVSSWKQFMELSATLDGWAFRGQQDAEWPLLSSLSRYMLAYVEDRSQWRAREERAIRIFRRKAHNFVQHPSLLDDDLRCLSLMQHHGAPTRLLDFTKSPFVAAFFALERSVSDVAIFALNTPVLWNNRALPKGTPELTRTLIDPRVDGNLEKYFLDNSNAVVWFGEPEEMDDRLIAQSGTFVVPGVIDRPLPDILDGYASDDELLRKIVLPSSVRGDAMKWLYRMNITNASLFPGLDGLARSIAVEIEMVWPAAPLG</sequence>
<evidence type="ECO:0000313" key="2">
    <source>
        <dbReference type="EMBL" id="SIO04583.1"/>
    </source>
</evidence>
<protein>
    <submittedName>
        <fullName evidence="2">FRG domain-containing protein</fullName>
    </submittedName>
</protein>
<dbReference type="InterPro" id="IPR014966">
    <property type="entry name" value="FRG-dom"/>
</dbReference>
<proteinExistence type="predicted"/>